<proteinExistence type="inferred from homology"/>
<evidence type="ECO:0000256" key="9">
    <source>
        <dbReference type="ARBA" id="ARBA00023310"/>
    </source>
</evidence>
<evidence type="ECO:0000256" key="3">
    <source>
        <dbReference type="ARBA" id="ARBA00007681"/>
    </source>
</evidence>
<dbReference type="PRINTS" id="PR00126">
    <property type="entry name" value="ATPASEGAMMA"/>
</dbReference>
<dbReference type="PATRIC" id="fig|59561.3.peg.881"/>
<keyword evidence="8 10" id="KW-0139">CF(1)</keyword>
<keyword evidence="11" id="KW-0175">Coiled coil</keyword>
<evidence type="ECO:0000256" key="4">
    <source>
        <dbReference type="ARBA" id="ARBA00022448"/>
    </source>
</evidence>
<keyword evidence="7 10" id="KW-0472">Membrane</keyword>
<comment type="subunit">
    <text evidence="10">F-type ATPases have 2 components, CF(1) - the catalytic core - and CF(0) - the membrane proton channel. CF(1) has five subunits: alpha(3), beta(3), gamma(1), delta(1), epsilon(1). CF(0) has three main subunits: a, b and c.</text>
</comment>
<dbReference type="CDD" id="cd12151">
    <property type="entry name" value="F1-ATPase_gamma"/>
    <property type="match status" value="1"/>
</dbReference>
<dbReference type="GO" id="GO:0046933">
    <property type="term" value="F:proton-transporting ATP synthase activity, rotational mechanism"/>
    <property type="evidence" value="ECO:0007669"/>
    <property type="project" value="UniProtKB-UniRule"/>
</dbReference>
<reference evidence="12 13" key="1">
    <citation type="submission" date="2015-11" db="EMBL/GenBank/DDBJ databases">
        <title>Draft Genome Sequence of the Type Strain Trueperella bernardiae LCDC 89-0504T, Isolated from Blood Culture.</title>
        <authorList>
            <person name="Bernier A.-M."/>
            <person name="Bernard K."/>
        </authorList>
    </citation>
    <scope>NUCLEOTIDE SEQUENCE [LARGE SCALE GENOMIC DNA]</scope>
    <source>
        <strain evidence="12 13">LCDC 89-0504</strain>
    </source>
</reference>
<dbReference type="GO" id="GO:0045259">
    <property type="term" value="C:proton-transporting ATP synthase complex"/>
    <property type="evidence" value="ECO:0007669"/>
    <property type="project" value="UniProtKB-KW"/>
</dbReference>
<dbReference type="Pfam" id="PF00231">
    <property type="entry name" value="ATP-synt"/>
    <property type="match status" value="1"/>
</dbReference>
<dbReference type="InterPro" id="IPR023632">
    <property type="entry name" value="ATP_synth_F1_gsu_CS"/>
</dbReference>
<dbReference type="OrthoDB" id="9812769at2"/>
<dbReference type="PANTHER" id="PTHR11693:SF22">
    <property type="entry name" value="ATP SYNTHASE SUBUNIT GAMMA, MITOCHONDRIAL"/>
    <property type="match status" value="1"/>
</dbReference>
<comment type="subcellular location">
    <subcellularLocation>
        <location evidence="10">Cell membrane</location>
        <topology evidence="10">Peripheral membrane protein</topology>
    </subcellularLocation>
    <subcellularLocation>
        <location evidence="2">Membrane</location>
        <topology evidence="2">Peripheral membrane protein</topology>
    </subcellularLocation>
</comment>
<keyword evidence="6 10" id="KW-0406">Ion transport</keyword>
<name>A0A0W1KL65_9ACTO</name>
<keyword evidence="10" id="KW-1003">Cell membrane</keyword>
<dbReference type="GO" id="GO:0005524">
    <property type="term" value="F:ATP binding"/>
    <property type="evidence" value="ECO:0007669"/>
    <property type="project" value="UniProtKB-UniRule"/>
</dbReference>
<feature type="coiled-coil region" evidence="11">
    <location>
        <begin position="253"/>
        <end position="280"/>
    </location>
</feature>
<evidence type="ECO:0000256" key="10">
    <source>
        <dbReference type="HAMAP-Rule" id="MF_00815"/>
    </source>
</evidence>
<evidence type="ECO:0000256" key="1">
    <source>
        <dbReference type="ARBA" id="ARBA00003456"/>
    </source>
</evidence>
<evidence type="ECO:0000256" key="2">
    <source>
        <dbReference type="ARBA" id="ARBA00004170"/>
    </source>
</evidence>
<evidence type="ECO:0000256" key="8">
    <source>
        <dbReference type="ARBA" id="ARBA00023196"/>
    </source>
</evidence>
<dbReference type="SUPFAM" id="SSF52943">
    <property type="entry name" value="ATP synthase (F1-ATPase), gamma subunit"/>
    <property type="match status" value="1"/>
</dbReference>
<dbReference type="AlphaFoldDB" id="A0A0W1KL65"/>
<dbReference type="HAMAP" id="MF_00815">
    <property type="entry name" value="ATP_synth_gamma_bact"/>
    <property type="match status" value="1"/>
</dbReference>
<protein>
    <recommendedName>
        <fullName evidence="10">ATP synthase gamma chain</fullName>
    </recommendedName>
    <alternativeName>
        <fullName evidence="10">ATP synthase F1 sector gamma subunit</fullName>
    </alternativeName>
    <alternativeName>
        <fullName evidence="10">F-ATPase gamma subunit</fullName>
    </alternativeName>
</protein>
<dbReference type="PROSITE" id="PS00153">
    <property type="entry name" value="ATPASE_GAMMA"/>
    <property type="match status" value="1"/>
</dbReference>
<dbReference type="Gene3D" id="1.10.287.80">
    <property type="entry name" value="ATP synthase, gamma subunit, helix hairpin domain"/>
    <property type="match status" value="1"/>
</dbReference>
<dbReference type="GO" id="GO:0005886">
    <property type="term" value="C:plasma membrane"/>
    <property type="evidence" value="ECO:0007669"/>
    <property type="project" value="UniProtKB-SubCell"/>
</dbReference>
<keyword evidence="9 10" id="KW-0066">ATP synthesis</keyword>
<dbReference type="GO" id="GO:0042777">
    <property type="term" value="P:proton motive force-driven plasma membrane ATP synthesis"/>
    <property type="evidence" value="ECO:0007669"/>
    <property type="project" value="UniProtKB-UniRule"/>
</dbReference>
<sequence length="295" mass="32788">MAGEQRIYKQKIRATETLEKVFSAMELIAASRVGRARKRALGQDPYTQALTKSIAAVAAHADESHPMLNERTDTNRVLVFVVTSDRGMAGAYSASVLREADRLREELEAQGKEPVLYVFGRRGVSHFKFRGVELAGSWTGESDNPSADTAHEIAREFLARFLASPEEGGVAELHTVYTRFESMITQNVEVRRMLPLVVVDDEAGLHEEAPLYEFEPSPRQLFDTLLPMYIDQRIYAVLLMAAASELASRQQAMHAATENAQNLIEDYTRLANNARQAEITTEITEIISGADSLGK</sequence>
<evidence type="ECO:0000256" key="11">
    <source>
        <dbReference type="SAM" id="Coils"/>
    </source>
</evidence>
<accession>A0A0W1KL65</accession>
<dbReference type="Proteomes" id="UP000054404">
    <property type="component" value="Unassembled WGS sequence"/>
</dbReference>
<dbReference type="RefSeq" id="WP_062613452.1">
    <property type="nucleotide sequence ID" value="NZ_LNIZ01000003.1"/>
</dbReference>
<keyword evidence="13" id="KW-1185">Reference proteome</keyword>
<comment type="similarity">
    <text evidence="3 10">Belongs to the ATPase gamma chain family.</text>
</comment>
<gene>
    <name evidence="10 12" type="primary">atpG</name>
    <name evidence="12" type="ORF">AQZ59_00889</name>
</gene>
<comment type="caution">
    <text evidence="12">The sequence shown here is derived from an EMBL/GenBank/DDBJ whole genome shotgun (WGS) entry which is preliminary data.</text>
</comment>
<dbReference type="STRING" id="59561.AQZ59_00889"/>
<evidence type="ECO:0000256" key="7">
    <source>
        <dbReference type="ARBA" id="ARBA00023136"/>
    </source>
</evidence>
<dbReference type="Gene3D" id="3.40.1380.10">
    <property type="match status" value="1"/>
</dbReference>
<dbReference type="NCBIfam" id="NF004145">
    <property type="entry name" value="PRK05621.1-2"/>
    <property type="match status" value="1"/>
</dbReference>
<keyword evidence="5 10" id="KW-0375">Hydrogen ion transport</keyword>
<evidence type="ECO:0000256" key="5">
    <source>
        <dbReference type="ARBA" id="ARBA00022781"/>
    </source>
</evidence>
<dbReference type="PANTHER" id="PTHR11693">
    <property type="entry name" value="ATP SYNTHASE GAMMA CHAIN"/>
    <property type="match status" value="1"/>
</dbReference>
<keyword evidence="4 10" id="KW-0813">Transport</keyword>
<evidence type="ECO:0000313" key="13">
    <source>
        <dbReference type="Proteomes" id="UP000054404"/>
    </source>
</evidence>
<dbReference type="EMBL" id="LNIZ01000003">
    <property type="protein sequence ID" value="KTF04367.1"/>
    <property type="molecule type" value="Genomic_DNA"/>
</dbReference>
<dbReference type="InterPro" id="IPR035968">
    <property type="entry name" value="ATP_synth_F1_ATPase_gsu"/>
</dbReference>
<evidence type="ECO:0000313" key="12">
    <source>
        <dbReference type="EMBL" id="KTF04367.1"/>
    </source>
</evidence>
<organism evidence="12 13">
    <name type="scientific">Trueperella bernardiae</name>
    <dbReference type="NCBI Taxonomy" id="59561"/>
    <lineage>
        <taxon>Bacteria</taxon>
        <taxon>Bacillati</taxon>
        <taxon>Actinomycetota</taxon>
        <taxon>Actinomycetes</taxon>
        <taxon>Actinomycetales</taxon>
        <taxon>Actinomycetaceae</taxon>
        <taxon>Trueperella</taxon>
    </lineage>
</organism>
<evidence type="ECO:0000256" key="6">
    <source>
        <dbReference type="ARBA" id="ARBA00023065"/>
    </source>
</evidence>
<dbReference type="InterPro" id="IPR000131">
    <property type="entry name" value="ATP_synth_F1_gsu"/>
</dbReference>
<comment type="function">
    <text evidence="1 10">Produces ATP from ADP in the presence of a proton gradient across the membrane. The gamma chain is believed to be important in regulating ATPase activity and the flow of protons through the CF(0) complex.</text>
</comment>
<dbReference type="NCBIfam" id="TIGR01146">
    <property type="entry name" value="ATPsyn_F1gamma"/>
    <property type="match status" value="1"/>
</dbReference>